<evidence type="ECO:0000313" key="2">
    <source>
        <dbReference type="EMBL" id="KKL04592.1"/>
    </source>
</evidence>
<dbReference type="Gene3D" id="3.30.70.920">
    <property type="match status" value="1"/>
</dbReference>
<dbReference type="SUPFAM" id="SSF54909">
    <property type="entry name" value="Dimeric alpha+beta barrel"/>
    <property type="match status" value="1"/>
</dbReference>
<reference evidence="2" key="1">
    <citation type="journal article" date="2015" name="Nature">
        <title>Complex archaea that bridge the gap between prokaryotes and eukaryotes.</title>
        <authorList>
            <person name="Spang A."/>
            <person name="Saw J.H."/>
            <person name="Jorgensen S.L."/>
            <person name="Zaremba-Niedzwiedzka K."/>
            <person name="Martijn J."/>
            <person name="Lind A.E."/>
            <person name="van Eijk R."/>
            <person name="Schleper C."/>
            <person name="Guy L."/>
            <person name="Ettema T.J."/>
        </authorList>
    </citation>
    <scope>NUCLEOTIDE SEQUENCE</scope>
</reference>
<comment type="caution">
    <text evidence="2">The sequence shown here is derived from an EMBL/GenBank/DDBJ whole genome shotgun (WGS) entry which is preliminary data.</text>
</comment>
<feature type="domain" description="Transcription regulator AsnC/Lrp ligand binding" evidence="1">
    <location>
        <begin position="31"/>
        <end position="79"/>
    </location>
</feature>
<name>A0A0F9ASJ6_9ZZZZ</name>
<dbReference type="InterPro" id="IPR019887">
    <property type="entry name" value="Tscrpt_reg_AsnC/Lrp_C"/>
</dbReference>
<accession>A0A0F9ASJ6</accession>
<organism evidence="2">
    <name type="scientific">marine sediment metagenome</name>
    <dbReference type="NCBI Taxonomy" id="412755"/>
    <lineage>
        <taxon>unclassified sequences</taxon>
        <taxon>metagenomes</taxon>
        <taxon>ecological metagenomes</taxon>
    </lineage>
</organism>
<dbReference type="InterPro" id="IPR011008">
    <property type="entry name" value="Dimeric_a/b-barrel"/>
</dbReference>
<dbReference type="EMBL" id="LAZR01044461">
    <property type="protein sequence ID" value="KKL04592.1"/>
    <property type="molecule type" value="Genomic_DNA"/>
</dbReference>
<sequence>MTRAYVLIESAVGKAKGVAEGVQTLQFKDARIVSVDAVTGPFDVIATLEADDLDKVGRAITDGIQQVDGVQRTTTCLVVQLG</sequence>
<evidence type="ECO:0000259" key="1">
    <source>
        <dbReference type="Pfam" id="PF01037"/>
    </source>
</evidence>
<gene>
    <name evidence="2" type="ORF">LCGC14_2614520</name>
</gene>
<proteinExistence type="predicted"/>
<dbReference type="Pfam" id="PF01037">
    <property type="entry name" value="AsnC_trans_reg"/>
    <property type="match status" value="1"/>
</dbReference>
<dbReference type="AlphaFoldDB" id="A0A0F9ASJ6"/>
<protein>
    <recommendedName>
        <fullName evidence="1">Transcription regulator AsnC/Lrp ligand binding domain-containing protein</fullName>
    </recommendedName>
</protein>